<reference evidence="4" key="2">
    <citation type="submission" date="2025-08" db="UniProtKB">
        <authorList>
            <consortium name="RefSeq"/>
        </authorList>
    </citation>
    <scope>IDENTIFICATION</scope>
    <source>
        <tissue evidence="4">Etiolated seedlings</tissue>
    </source>
</reference>
<dbReference type="Pfam" id="PF24865">
    <property type="entry name" value="DUF7731"/>
    <property type="match status" value="1"/>
</dbReference>
<dbReference type="AlphaFoldDB" id="A0A3Q7XVI8"/>
<feature type="chain" id="PRO_5018654519" evidence="1">
    <location>
        <begin position="28"/>
        <end position="167"/>
    </location>
</feature>
<dbReference type="Proteomes" id="UP000087171">
    <property type="component" value="Chromosome Ca2"/>
</dbReference>
<dbReference type="PANTHER" id="PTHR34366:SF7">
    <property type="entry name" value="TRANSMEMBRANE PROTEIN"/>
    <property type="match status" value="1"/>
</dbReference>
<name>A0A3Q7XVI8_CICAR</name>
<keyword evidence="1" id="KW-0732">Signal</keyword>
<sequence>MKNVNNSFLVWISLGILIVMLFNPANAENTKQPRRNVNLSPFESWRSAYFCLMNQSNACNHKTNYIITLNGTLNVQDSEIKDFCTNGCYDHTLLVFKCIQDVKKDFHFATKAHISFVKNVTINACDVLKGFDTKYKNPNSATSLYGRIYMPLISTLMTMTFIATFGV</sequence>
<protein>
    <submittedName>
        <fullName evidence="4">Uncharacterized protein LOC113785539</fullName>
    </submittedName>
</protein>
<evidence type="ECO:0000313" key="3">
    <source>
        <dbReference type="Proteomes" id="UP000087171"/>
    </source>
</evidence>
<dbReference type="RefSeq" id="XP_027188016.1">
    <property type="nucleotide sequence ID" value="XM_027332215.1"/>
</dbReference>
<feature type="signal peptide" evidence="1">
    <location>
        <begin position="1"/>
        <end position="27"/>
    </location>
</feature>
<proteinExistence type="predicted"/>
<dbReference type="InterPro" id="IPR056633">
    <property type="entry name" value="DUF7731"/>
</dbReference>
<feature type="domain" description="DUF7731" evidence="2">
    <location>
        <begin position="41"/>
        <end position="126"/>
    </location>
</feature>
<dbReference type="GeneID" id="113785539"/>
<gene>
    <name evidence="4" type="primary">LOC113785539</name>
</gene>
<dbReference type="PANTHER" id="PTHR34366">
    <property type="entry name" value="OS07G0289901 PROTEIN-RELATED"/>
    <property type="match status" value="1"/>
</dbReference>
<evidence type="ECO:0000256" key="1">
    <source>
        <dbReference type="SAM" id="SignalP"/>
    </source>
</evidence>
<evidence type="ECO:0000313" key="4">
    <source>
        <dbReference type="RefSeq" id="XP_027188016.1"/>
    </source>
</evidence>
<accession>A0A3Q7XVI8</accession>
<evidence type="ECO:0000259" key="2">
    <source>
        <dbReference type="Pfam" id="PF24865"/>
    </source>
</evidence>
<keyword evidence="3" id="KW-1185">Reference proteome</keyword>
<reference evidence="3" key="1">
    <citation type="journal article" date="2013" name="Nat. Biotechnol.">
        <title>Draft genome sequence of chickpea (Cicer arietinum) provides a resource for trait improvement.</title>
        <authorList>
            <person name="Varshney R.K."/>
            <person name="Song C."/>
            <person name="Saxena R.K."/>
            <person name="Azam S."/>
            <person name="Yu S."/>
            <person name="Sharpe A.G."/>
            <person name="Cannon S."/>
            <person name="Baek J."/>
            <person name="Rosen B.D."/>
            <person name="Tar'an B."/>
            <person name="Millan T."/>
            <person name="Zhang X."/>
            <person name="Ramsay L.D."/>
            <person name="Iwata A."/>
            <person name="Wang Y."/>
            <person name="Nelson W."/>
            <person name="Farmer A.D."/>
            <person name="Gaur P.M."/>
            <person name="Soderlund C."/>
            <person name="Penmetsa R.V."/>
            <person name="Xu C."/>
            <person name="Bharti A.K."/>
            <person name="He W."/>
            <person name="Winter P."/>
            <person name="Zhao S."/>
            <person name="Hane J.K."/>
            <person name="Carrasquilla-Garcia N."/>
            <person name="Condie J.A."/>
            <person name="Upadhyaya H.D."/>
            <person name="Luo M.C."/>
            <person name="Thudi M."/>
            <person name="Gowda C.L."/>
            <person name="Singh N.P."/>
            <person name="Lichtenzveig J."/>
            <person name="Gali K.K."/>
            <person name="Rubio J."/>
            <person name="Nadarajan N."/>
            <person name="Dolezel J."/>
            <person name="Bansal K.C."/>
            <person name="Xu X."/>
            <person name="Edwards D."/>
            <person name="Zhang G."/>
            <person name="Kahl G."/>
            <person name="Gil J."/>
            <person name="Singh K.B."/>
            <person name="Datta S.K."/>
            <person name="Jackson S.A."/>
            <person name="Wang J."/>
            <person name="Cook D.R."/>
        </authorList>
    </citation>
    <scope>NUCLEOTIDE SEQUENCE [LARGE SCALE GENOMIC DNA]</scope>
    <source>
        <strain evidence="3">cv. CDC Frontier</strain>
    </source>
</reference>
<dbReference type="OrthoDB" id="1666452at2759"/>
<organism evidence="3 4">
    <name type="scientific">Cicer arietinum</name>
    <name type="common">Chickpea</name>
    <name type="synonym">Garbanzo</name>
    <dbReference type="NCBI Taxonomy" id="3827"/>
    <lineage>
        <taxon>Eukaryota</taxon>
        <taxon>Viridiplantae</taxon>
        <taxon>Streptophyta</taxon>
        <taxon>Embryophyta</taxon>
        <taxon>Tracheophyta</taxon>
        <taxon>Spermatophyta</taxon>
        <taxon>Magnoliopsida</taxon>
        <taxon>eudicotyledons</taxon>
        <taxon>Gunneridae</taxon>
        <taxon>Pentapetalae</taxon>
        <taxon>rosids</taxon>
        <taxon>fabids</taxon>
        <taxon>Fabales</taxon>
        <taxon>Fabaceae</taxon>
        <taxon>Papilionoideae</taxon>
        <taxon>50 kb inversion clade</taxon>
        <taxon>NPAAA clade</taxon>
        <taxon>Hologalegina</taxon>
        <taxon>IRL clade</taxon>
        <taxon>Cicereae</taxon>
        <taxon>Cicer</taxon>
    </lineage>
</organism>
<dbReference type="KEGG" id="cam:113785539"/>